<sequence length="90" mass="10719">MNYHYPIDPDWSTEEVMQVIQFFNTVESAYEDQVTAKQVLDDYKQFKLVVPSKSEEKSMFKTFEKETDYVPYRVVKKAQELNEQDSFSMA</sequence>
<gene>
    <name evidence="1" type="ORF">J2S77_002097</name>
</gene>
<dbReference type="Pfam" id="PF05256">
    <property type="entry name" value="UPF0223"/>
    <property type="match status" value="1"/>
</dbReference>
<organism evidence="1 2">
    <name type="scientific">Alkalibacillus salilacus</name>
    <dbReference type="NCBI Taxonomy" id="284582"/>
    <lineage>
        <taxon>Bacteria</taxon>
        <taxon>Bacillati</taxon>
        <taxon>Bacillota</taxon>
        <taxon>Bacilli</taxon>
        <taxon>Bacillales</taxon>
        <taxon>Bacillaceae</taxon>
        <taxon>Alkalibacillus</taxon>
    </lineage>
</organism>
<evidence type="ECO:0000313" key="1">
    <source>
        <dbReference type="EMBL" id="MDQ0160096.1"/>
    </source>
</evidence>
<dbReference type="RefSeq" id="WP_306977081.1">
    <property type="nucleotide sequence ID" value="NZ_JAUSTQ010000008.1"/>
</dbReference>
<dbReference type="NCBIfam" id="NF003353">
    <property type="entry name" value="PRK04387.1"/>
    <property type="match status" value="1"/>
</dbReference>
<keyword evidence="2" id="KW-1185">Reference proteome</keyword>
<protein>
    <submittedName>
        <fullName evidence="1">Uncharacterized protein YktA (UPF0223 family)</fullName>
    </submittedName>
</protein>
<dbReference type="PIRSF" id="PIRSF037260">
    <property type="entry name" value="UPF0223"/>
    <property type="match status" value="1"/>
</dbReference>
<dbReference type="SUPFAM" id="SSF158504">
    <property type="entry name" value="BH2638-like"/>
    <property type="match status" value="1"/>
</dbReference>
<evidence type="ECO:0000313" key="2">
    <source>
        <dbReference type="Proteomes" id="UP001224359"/>
    </source>
</evidence>
<name>A0ABT9VGL0_9BACI</name>
<accession>A0ABT9VGL0</accession>
<dbReference type="EMBL" id="JAUSTQ010000008">
    <property type="protein sequence ID" value="MDQ0160096.1"/>
    <property type="molecule type" value="Genomic_DNA"/>
</dbReference>
<dbReference type="InterPro" id="IPR007920">
    <property type="entry name" value="UPF0223"/>
</dbReference>
<comment type="caution">
    <text evidence="1">The sequence shown here is derived from an EMBL/GenBank/DDBJ whole genome shotgun (WGS) entry which is preliminary data.</text>
</comment>
<reference evidence="1 2" key="1">
    <citation type="submission" date="2023-07" db="EMBL/GenBank/DDBJ databases">
        <title>Genomic Encyclopedia of Type Strains, Phase IV (KMG-IV): sequencing the most valuable type-strain genomes for metagenomic binning, comparative biology and taxonomic classification.</title>
        <authorList>
            <person name="Goeker M."/>
        </authorList>
    </citation>
    <scope>NUCLEOTIDE SEQUENCE [LARGE SCALE GENOMIC DNA]</scope>
    <source>
        <strain evidence="1 2">DSM 16460</strain>
    </source>
</reference>
<proteinExistence type="predicted"/>
<dbReference type="Proteomes" id="UP001224359">
    <property type="component" value="Unassembled WGS sequence"/>
</dbReference>
<dbReference type="Gene3D" id="1.10.220.80">
    <property type="entry name" value="BH2638-like"/>
    <property type="match status" value="1"/>
</dbReference>
<dbReference type="InterPro" id="IPR023324">
    <property type="entry name" value="BH2638-like_sf"/>
</dbReference>